<evidence type="ECO:0000313" key="3">
    <source>
        <dbReference type="Proteomes" id="UP001300096"/>
    </source>
</evidence>
<dbReference type="Proteomes" id="UP001300096">
    <property type="component" value="Unassembled WGS sequence"/>
</dbReference>
<reference evidence="2 3" key="1">
    <citation type="submission" date="2021-06" db="EMBL/GenBank/DDBJ databases">
        <title>Genome-based taxonomic framework of Microbacterium strains isolated from marine environment, the description of four new species and reclassification of four preexisting species.</title>
        <authorList>
            <person name="Lee S.D."/>
            <person name="Kim S.-M."/>
            <person name="Byeon Y.-S."/>
            <person name="Yang H.L."/>
            <person name="Kim I.S."/>
        </authorList>
    </citation>
    <scope>NUCLEOTIDE SEQUENCE [LARGE SCALE GENOMIC DNA]</scope>
    <source>
        <strain evidence="2 3">SSW1-49</strain>
    </source>
</reference>
<keyword evidence="3" id="KW-1185">Reference proteome</keyword>
<feature type="domain" description="HTH cro/C1-type" evidence="1">
    <location>
        <begin position="19"/>
        <end position="78"/>
    </location>
</feature>
<proteinExistence type="predicted"/>
<comment type="caution">
    <text evidence="2">The sequence shown here is derived from an EMBL/GenBank/DDBJ whole genome shotgun (WGS) entry which is preliminary data.</text>
</comment>
<name>A0ABT0FAY3_9MICO</name>
<dbReference type="InterPro" id="IPR010982">
    <property type="entry name" value="Lambda_DNA-bd_dom_sf"/>
</dbReference>
<dbReference type="SMART" id="SM00530">
    <property type="entry name" value="HTH_XRE"/>
    <property type="match status" value="1"/>
</dbReference>
<sequence>MPQPTTDEAEIVMTLGGWLRSLRAQRGMSQEEVAFAAEIDVTTYGRIERAVCGDQWANPRLLTMLRLMRALGVTSNDLLESMNRPP</sequence>
<dbReference type="SUPFAM" id="SSF47413">
    <property type="entry name" value="lambda repressor-like DNA-binding domains"/>
    <property type="match status" value="1"/>
</dbReference>
<dbReference type="Pfam" id="PF13560">
    <property type="entry name" value="HTH_31"/>
    <property type="match status" value="1"/>
</dbReference>
<gene>
    <name evidence="2" type="ORF">KZC51_03430</name>
</gene>
<dbReference type="PROSITE" id="PS50943">
    <property type="entry name" value="HTH_CROC1"/>
    <property type="match status" value="1"/>
</dbReference>
<protein>
    <submittedName>
        <fullName evidence="2">Helix-turn-helix transcriptional regulator</fullName>
    </submittedName>
</protein>
<evidence type="ECO:0000259" key="1">
    <source>
        <dbReference type="PROSITE" id="PS50943"/>
    </source>
</evidence>
<accession>A0ABT0FAY3</accession>
<dbReference type="EMBL" id="JAHWXN010000001">
    <property type="protein sequence ID" value="MCK2035178.1"/>
    <property type="molecule type" value="Genomic_DNA"/>
</dbReference>
<dbReference type="Gene3D" id="1.10.260.40">
    <property type="entry name" value="lambda repressor-like DNA-binding domains"/>
    <property type="match status" value="1"/>
</dbReference>
<dbReference type="CDD" id="cd00093">
    <property type="entry name" value="HTH_XRE"/>
    <property type="match status" value="1"/>
</dbReference>
<organism evidence="2 3">
    <name type="scientific">Microbacterium croceum</name>
    <dbReference type="NCBI Taxonomy" id="2851645"/>
    <lineage>
        <taxon>Bacteria</taxon>
        <taxon>Bacillati</taxon>
        <taxon>Actinomycetota</taxon>
        <taxon>Actinomycetes</taxon>
        <taxon>Micrococcales</taxon>
        <taxon>Microbacteriaceae</taxon>
        <taxon>Microbacterium</taxon>
    </lineage>
</organism>
<evidence type="ECO:0000313" key="2">
    <source>
        <dbReference type="EMBL" id="MCK2035178.1"/>
    </source>
</evidence>
<dbReference type="InterPro" id="IPR001387">
    <property type="entry name" value="Cro/C1-type_HTH"/>
</dbReference>